<dbReference type="Gene3D" id="3.30.160.20">
    <property type="match status" value="1"/>
</dbReference>
<dbReference type="GO" id="GO:0004045">
    <property type="term" value="F:peptidyl-tRNA hydrolase activity"/>
    <property type="evidence" value="ECO:0007669"/>
    <property type="project" value="TreeGrafter"/>
</dbReference>
<feature type="domain" description="Prokaryotic-type class I peptide chain release factors" evidence="1">
    <location>
        <begin position="65"/>
        <end position="182"/>
    </location>
</feature>
<dbReference type="GO" id="GO:0016150">
    <property type="term" value="F:translation release factor activity, codon nonspecific"/>
    <property type="evidence" value="ECO:0007669"/>
    <property type="project" value="TreeGrafter"/>
</dbReference>
<comment type="caution">
    <text evidence="2">The sequence shown here is derived from an EMBL/GenBank/DDBJ whole genome shotgun (WGS) entry which is preliminary data.</text>
</comment>
<dbReference type="InterPro" id="IPR000352">
    <property type="entry name" value="Pep_chain_release_fac_I"/>
</dbReference>
<dbReference type="Pfam" id="PF00472">
    <property type="entry name" value="RF-1"/>
    <property type="match status" value="1"/>
</dbReference>
<evidence type="ECO:0000259" key="1">
    <source>
        <dbReference type="Pfam" id="PF00472"/>
    </source>
</evidence>
<dbReference type="InterPro" id="IPR052104">
    <property type="entry name" value="Mito_Release_Factor_mL62"/>
</dbReference>
<protein>
    <recommendedName>
        <fullName evidence="1">Prokaryotic-type class I peptide chain release factors domain-containing protein</fullName>
    </recommendedName>
</protein>
<dbReference type="EMBL" id="JPKY01000112">
    <property type="protein sequence ID" value="KFH41860.1"/>
    <property type="molecule type" value="Genomic_DNA"/>
</dbReference>
<organism evidence="2 3">
    <name type="scientific">Hapsidospora chrysogenum (strain ATCC 11550 / CBS 779.69 / DSM 880 / IAM 14645 / JCM 23072 / IMI 49137)</name>
    <name type="common">Acremonium chrysogenum</name>
    <dbReference type="NCBI Taxonomy" id="857340"/>
    <lineage>
        <taxon>Eukaryota</taxon>
        <taxon>Fungi</taxon>
        <taxon>Dikarya</taxon>
        <taxon>Ascomycota</taxon>
        <taxon>Pezizomycotina</taxon>
        <taxon>Sordariomycetes</taxon>
        <taxon>Hypocreomycetidae</taxon>
        <taxon>Hypocreales</taxon>
        <taxon>Bionectriaceae</taxon>
        <taxon>Hapsidospora</taxon>
    </lineage>
</organism>
<dbReference type="STRING" id="857340.A0A086SXM8"/>
<evidence type="ECO:0000313" key="3">
    <source>
        <dbReference type="Proteomes" id="UP000029964"/>
    </source>
</evidence>
<evidence type="ECO:0000313" key="2">
    <source>
        <dbReference type="EMBL" id="KFH41860.1"/>
    </source>
</evidence>
<dbReference type="PANTHER" id="PTHR11075">
    <property type="entry name" value="PEPTIDE CHAIN RELEASE FACTOR"/>
    <property type="match status" value="1"/>
</dbReference>
<keyword evidence="3" id="KW-1185">Reference proteome</keyword>
<dbReference type="GO" id="GO:0005762">
    <property type="term" value="C:mitochondrial large ribosomal subunit"/>
    <property type="evidence" value="ECO:0007669"/>
    <property type="project" value="TreeGrafter"/>
</dbReference>
<reference evidence="3" key="1">
    <citation type="journal article" date="2014" name="Genome Announc.">
        <title>Genome sequence and annotation of Acremonium chrysogenum, producer of the beta-lactam antibiotic cephalosporin C.</title>
        <authorList>
            <person name="Terfehr D."/>
            <person name="Dahlmann T.A."/>
            <person name="Specht T."/>
            <person name="Zadra I."/>
            <person name="Kuernsteiner H."/>
            <person name="Kueck U."/>
        </authorList>
    </citation>
    <scope>NUCLEOTIDE SEQUENCE [LARGE SCALE GENOMIC DNA]</scope>
    <source>
        <strain evidence="3">ATCC 11550 / CBS 779.69 / DSM 880 / IAM 14645 / JCM 23072 / IMI 49137</strain>
    </source>
</reference>
<dbReference type="AlphaFoldDB" id="A0A086SXM8"/>
<dbReference type="PANTHER" id="PTHR11075:SF54">
    <property type="entry name" value="LARGE RIBOSOMAL SUBUNIT PROTEIN ML62"/>
    <property type="match status" value="1"/>
</dbReference>
<accession>A0A086SXM8</accession>
<gene>
    <name evidence="2" type="ORF">ACRE_074300</name>
</gene>
<dbReference type="OrthoDB" id="270639at2759"/>
<name>A0A086SXM8_HAPC1</name>
<dbReference type="HOGENOM" id="CLU_089470_0_0_1"/>
<proteinExistence type="predicted"/>
<dbReference type="Proteomes" id="UP000029964">
    <property type="component" value="Unassembled WGS sequence"/>
</dbReference>
<sequence>MIPKAPLCAMRALRGVRSSYVRWPIVTTRSKRYEAFDAHLDKDALAETRSWFAKFEDSQLPKGSTTFARSSGAGGQHVNKTETKAVTVYPVHELLAMLPKTLHSFVRASRYYTANNDSLTFHAQTTRSRTANQEDNRRKLMEEITRIYRENTPNETSEEKKKKYEEITKNFHDSRVRTKKFLSSKKQSRRGPVD</sequence>
<dbReference type="GO" id="GO:0070126">
    <property type="term" value="P:mitochondrial translational termination"/>
    <property type="evidence" value="ECO:0007669"/>
    <property type="project" value="TreeGrafter"/>
</dbReference>